<dbReference type="CDD" id="cd16321">
    <property type="entry name" value="MraZ_C"/>
    <property type="match status" value="1"/>
</dbReference>
<dbReference type="PANTHER" id="PTHR34701:SF1">
    <property type="entry name" value="TRANSCRIPTIONAL REGULATOR MRAZ"/>
    <property type="match status" value="1"/>
</dbReference>
<dbReference type="InterPro" id="IPR003444">
    <property type="entry name" value="MraZ"/>
</dbReference>
<evidence type="ECO:0000256" key="4">
    <source>
        <dbReference type="ARBA" id="ARBA00023015"/>
    </source>
</evidence>
<dbReference type="InterPro" id="IPR035644">
    <property type="entry name" value="MraZ_C"/>
</dbReference>
<comment type="similarity">
    <text evidence="7">Belongs to the MraZ family.</text>
</comment>
<dbReference type="GO" id="GO:0009295">
    <property type="term" value="C:nucleoid"/>
    <property type="evidence" value="ECO:0007669"/>
    <property type="project" value="UniProtKB-SubCell"/>
</dbReference>
<keyword evidence="3" id="KW-0677">Repeat</keyword>
<proteinExistence type="inferred from homology"/>
<evidence type="ECO:0000256" key="1">
    <source>
        <dbReference type="ARBA" id="ARBA00013860"/>
    </source>
</evidence>
<sequence length="126" mass="14375">MPAKLREDMGEKFIITKGLDGCLFGFSQTEWENFETKLKTLPLTNKNARDFVRFFLSGAMECEIDKQGRFLISSNLRTAANLEKEVVIIGIGTRIEIWNKEKWTTYNSEENISADAIAENMTMLGI</sequence>
<dbReference type="InterPro" id="IPR035642">
    <property type="entry name" value="MraZ_N"/>
</dbReference>
<evidence type="ECO:0000259" key="8">
    <source>
        <dbReference type="PROSITE" id="PS51740"/>
    </source>
</evidence>
<keyword evidence="5 7" id="KW-0238">DNA-binding</keyword>
<evidence type="ECO:0000256" key="5">
    <source>
        <dbReference type="ARBA" id="ARBA00023125"/>
    </source>
</evidence>
<dbReference type="GO" id="GO:0003700">
    <property type="term" value="F:DNA-binding transcription factor activity"/>
    <property type="evidence" value="ECO:0007669"/>
    <property type="project" value="UniProtKB-UniRule"/>
</dbReference>
<evidence type="ECO:0000256" key="3">
    <source>
        <dbReference type="ARBA" id="ARBA00022737"/>
    </source>
</evidence>
<keyword evidence="2 7" id="KW-0963">Cytoplasm</keyword>
<dbReference type="GO" id="GO:2000143">
    <property type="term" value="P:negative regulation of DNA-templated transcription initiation"/>
    <property type="evidence" value="ECO:0007669"/>
    <property type="project" value="TreeGrafter"/>
</dbReference>
<keyword evidence="4 7" id="KW-0805">Transcription regulation</keyword>
<organism evidence="9 10">
    <name type="scientific">Candidatus Merdicola faecigallinarum</name>
    <dbReference type="NCBI Taxonomy" id="2840862"/>
    <lineage>
        <taxon>Bacteria</taxon>
        <taxon>Bacillati</taxon>
        <taxon>Bacillota</taxon>
        <taxon>Clostridia</taxon>
        <taxon>Candidatus Merdicola</taxon>
    </lineage>
</organism>
<gene>
    <name evidence="7 9" type="primary">mraZ</name>
    <name evidence="9" type="ORF">IAB70_01160</name>
</gene>
<dbReference type="GO" id="GO:0000976">
    <property type="term" value="F:transcription cis-regulatory region binding"/>
    <property type="evidence" value="ECO:0007669"/>
    <property type="project" value="TreeGrafter"/>
</dbReference>
<dbReference type="CDD" id="cd16320">
    <property type="entry name" value="MraZ_N"/>
    <property type="match status" value="1"/>
</dbReference>
<keyword evidence="6 7" id="KW-0804">Transcription</keyword>
<evidence type="ECO:0000313" key="10">
    <source>
        <dbReference type="Proteomes" id="UP000824093"/>
    </source>
</evidence>
<evidence type="ECO:0000256" key="6">
    <source>
        <dbReference type="ARBA" id="ARBA00023163"/>
    </source>
</evidence>
<reference evidence="9" key="1">
    <citation type="submission" date="2020-10" db="EMBL/GenBank/DDBJ databases">
        <authorList>
            <person name="Gilroy R."/>
        </authorList>
    </citation>
    <scope>NUCLEOTIDE SEQUENCE</scope>
    <source>
        <strain evidence="9">CHK195-15760</strain>
    </source>
</reference>
<evidence type="ECO:0000256" key="2">
    <source>
        <dbReference type="ARBA" id="ARBA00022490"/>
    </source>
</evidence>
<accession>A0A9D1M069</accession>
<comment type="subunit">
    <text evidence="7">Forms oligomers.</text>
</comment>
<feature type="domain" description="SpoVT-AbrB" evidence="8">
    <location>
        <begin position="59"/>
        <end position="102"/>
    </location>
</feature>
<dbReference type="Gene3D" id="3.40.1550.20">
    <property type="entry name" value="Transcriptional regulator MraZ domain"/>
    <property type="match status" value="1"/>
</dbReference>
<dbReference type="Pfam" id="PF02381">
    <property type="entry name" value="MraZ"/>
    <property type="match status" value="2"/>
</dbReference>
<dbReference type="PROSITE" id="PS51740">
    <property type="entry name" value="SPOVT_ABRB"/>
    <property type="match status" value="1"/>
</dbReference>
<dbReference type="AlphaFoldDB" id="A0A9D1M069"/>
<dbReference type="PANTHER" id="PTHR34701">
    <property type="entry name" value="TRANSCRIPTIONAL REGULATOR MRAZ"/>
    <property type="match status" value="1"/>
</dbReference>
<dbReference type="Proteomes" id="UP000824093">
    <property type="component" value="Unassembled WGS sequence"/>
</dbReference>
<dbReference type="GO" id="GO:0005737">
    <property type="term" value="C:cytoplasm"/>
    <property type="evidence" value="ECO:0007669"/>
    <property type="project" value="UniProtKB-UniRule"/>
</dbReference>
<dbReference type="HAMAP" id="MF_01008">
    <property type="entry name" value="MraZ"/>
    <property type="match status" value="1"/>
</dbReference>
<evidence type="ECO:0000313" key="9">
    <source>
        <dbReference type="EMBL" id="HIU51226.1"/>
    </source>
</evidence>
<dbReference type="InterPro" id="IPR007159">
    <property type="entry name" value="SpoVT-AbrB_dom"/>
</dbReference>
<dbReference type="SUPFAM" id="SSF89447">
    <property type="entry name" value="AbrB/MazE/MraZ-like"/>
    <property type="match status" value="1"/>
</dbReference>
<dbReference type="InterPro" id="IPR020603">
    <property type="entry name" value="MraZ_dom"/>
</dbReference>
<comment type="subcellular location">
    <subcellularLocation>
        <location evidence="7">Cytoplasm</location>
        <location evidence="7">Nucleoid</location>
    </subcellularLocation>
</comment>
<evidence type="ECO:0000256" key="7">
    <source>
        <dbReference type="HAMAP-Rule" id="MF_01008"/>
    </source>
</evidence>
<dbReference type="InterPro" id="IPR038619">
    <property type="entry name" value="MraZ_sf"/>
</dbReference>
<reference evidence="9" key="2">
    <citation type="journal article" date="2021" name="PeerJ">
        <title>Extensive microbial diversity within the chicken gut microbiome revealed by metagenomics and culture.</title>
        <authorList>
            <person name="Gilroy R."/>
            <person name="Ravi A."/>
            <person name="Getino M."/>
            <person name="Pursley I."/>
            <person name="Horton D.L."/>
            <person name="Alikhan N.F."/>
            <person name="Baker D."/>
            <person name="Gharbi K."/>
            <person name="Hall N."/>
            <person name="Watson M."/>
            <person name="Adriaenssens E.M."/>
            <person name="Foster-Nyarko E."/>
            <person name="Jarju S."/>
            <person name="Secka A."/>
            <person name="Antonio M."/>
            <person name="Oren A."/>
            <person name="Chaudhuri R.R."/>
            <person name="La Ragione R."/>
            <person name="Hildebrand F."/>
            <person name="Pallen M.J."/>
        </authorList>
    </citation>
    <scope>NUCLEOTIDE SEQUENCE</scope>
    <source>
        <strain evidence="9">CHK195-15760</strain>
    </source>
</reference>
<dbReference type="NCBIfam" id="TIGR00242">
    <property type="entry name" value="division/cell wall cluster transcriptional repressor MraZ"/>
    <property type="match status" value="1"/>
</dbReference>
<dbReference type="EMBL" id="DVNH01000010">
    <property type="protein sequence ID" value="HIU51226.1"/>
    <property type="molecule type" value="Genomic_DNA"/>
</dbReference>
<dbReference type="InterPro" id="IPR037914">
    <property type="entry name" value="SpoVT-AbrB_sf"/>
</dbReference>
<protein>
    <recommendedName>
        <fullName evidence="1 7">Transcriptional regulator MraZ</fullName>
    </recommendedName>
</protein>
<name>A0A9D1M069_9FIRM</name>
<comment type="caution">
    <text evidence="9">The sequence shown here is derived from an EMBL/GenBank/DDBJ whole genome shotgun (WGS) entry which is preliminary data.</text>
</comment>